<evidence type="ECO:0000256" key="5">
    <source>
        <dbReference type="ARBA" id="ARBA00022475"/>
    </source>
</evidence>
<keyword evidence="6" id="KW-0963">Cytoplasm</keyword>
<dbReference type="GO" id="GO:0072659">
    <property type="term" value="P:protein localization to plasma membrane"/>
    <property type="evidence" value="ECO:0007669"/>
    <property type="project" value="UniProtKB-ARBA"/>
</dbReference>
<dbReference type="InterPro" id="IPR000301">
    <property type="entry name" value="Tetraspanin_animals"/>
</dbReference>
<keyword evidence="9 14" id="KW-1133">Transmembrane helix</keyword>
<feature type="disulfide bond" evidence="13">
    <location>
        <begin position="161"/>
        <end position="177"/>
    </location>
</feature>
<evidence type="ECO:0000256" key="10">
    <source>
        <dbReference type="ARBA" id="ARBA00023136"/>
    </source>
</evidence>
<feature type="transmembrane region" description="Helical" evidence="14">
    <location>
        <begin position="97"/>
        <end position="121"/>
    </location>
</feature>
<keyword evidence="10 14" id="KW-0472">Membrane</keyword>
<evidence type="ECO:0000256" key="8">
    <source>
        <dbReference type="ARBA" id="ARBA00022949"/>
    </source>
</evidence>
<dbReference type="PIRSF" id="PIRSF002419">
    <property type="entry name" value="Tetraspanin"/>
    <property type="match status" value="1"/>
</dbReference>
<evidence type="ECO:0000256" key="14">
    <source>
        <dbReference type="RuleBase" id="RU361218"/>
    </source>
</evidence>
<dbReference type="AlphaFoldDB" id="A0AA88XWH9"/>
<dbReference type="GO" id="GO:0046930">
    <property type="term" value="C:pore complex"/>
    <property type="evidence" value="ECO:0007669"/>
    <property type="project" value="UniProtKB-ARBA"/>
</dbReference>
<comment type="subcellular location">
    <subcellularLocation>
        <location evidence="2">Cell junction</location>
        <location evidence="2">Adherens junction</location>
    </subcellularLocation>
    <subcellularLocation>
        <location evidence="3">Cell membrane</location>
        <topology evidence="3">Multi-pass membrane protein</topology>
    </subcellularLocation>
    <subcellularLocation>
        <location evidence="1">Cytoplasm</location>
    </subcellularLocation>
    <subcellularLocation>
        <location evidence="14">Membrane</location>
        <topology evidence="14">Multi-pass membrane protein</topology>
    </subcellularLocation>
</comment>
<dbReference type="Gene3D" id="1.10.1450.10">
    <property type="entry name" value="Tetraspanin"/>
    <property type="match status" value="1"/>
</dbReference>
<sequence>MPSKSGNRYSRRQDKSEVSCCMKYLIFGFNVLFWLIGAGICGIGLWAWMEKDTFQNIGKLTNVTLDPALFFILSGGVMFVIAFCGCIGALRENTCLLTLFCVTLGLIFVMELVIGILGFIYKDWVKNQIESQVKNMIVNYREDVDLQNLIDWVQQDWLYCCGVTSYKDWGLNRYFNCASPGVEKCGVPFSCCKPTNDIIKNRQCGYGMINDTSRDTKIYTQGCIPAGEKWLESNLIPVASVMVGIAVLQILGICFAHNLKSDVNAQKAKWNY</sequence>
<name>A0AA88XWH9_PINIB</name>
<evidence type="ECO:0000256" key="12">
    <source>
        <dbReference type="ARBA" id="ARBA00023180"/>
    </source>
</evidence>
<dbReference type="InterPro" id="IPR008952">
    <property type="entry name" value="Tetraspanin_EC2_sf"/>
</dbReference>
<dbReference type="PANTHER" id="PTHR19282:SF431">
    <property type="entry name" value="TETRASPANIN 26A, ISOFORM B-RELATED"/>
    <property type="match status" value="1"/>
</dbReference>
<keyword evidence="5" id="KW-1003">Cell membrane</keyword>
<feature type="transmembrane region" description="Helical" evidence="14">
    <location>
        <begin position="68"/>
        <end position="90"/>
    </location>
</feature>
<evidence type="ECO:0000256" key="6">
    <source>
        <dbReference type="ARBA" id="ARBA00022490"/>
    </source>
</evidence>
<evidence type="ECO:0000256" key="1">
    <source>
        <dbReference type="ARBA" id="ARBA00004496"/>
    </source>
</evidence>
<dbReference type="Pfam" id="PF00335">
    <property type="entry name" value="Tetraspanin"/>
    <property type="match status" value="1"/>
</dbReference>
<dbReference type="GO" id="GO:0019899">
    <property type="term" value="F:enzyme binding"/>
    <property type="evidence" value="ECO:0007669"/>
    <property type="project" value="UniProtKB-ARBA"/>
</dbReference>
<gene>
    <name evidence="15" type="ORF">FSP39_001404</name>
</gene>
<keyword evidence="8" id="KW-0965">Cell junction</keyword>
<feature type="transmembrane region" description="Helical" evidence="14">
    <location>
        <begin position="235"/>
        <end position="259"/>
    </location>
</feature>
<dbReference type="PANTHER" id="PTHR19282">
    <property type="entry name" value="TETRASPANIN"/>
    <property type="match status" value="1"/>
</dbReference>
<evidence type="ECO:0000313" key="16">
    <source>
        <dbReference type="Proteomes" id="UP001186944"/>
    </source>
</evidence>
<comment type="caution">
    <text evidence="15">The sequence shown here is derived from an EMBL/GenBank/DDBJ whole genome shotgun (WGS) entry which is preliminary data.</text>
</comment>
<dbReference type="GO" id="GO:0005737">
    <property type="term" value="C:cytoplasm"/>
    <property type="evidence" value="ECO:0007669"/>
    <property type="project" value="UniProtKB-SubCell"/>
</dbReference>
<evidence type="ECO:0000256" key="2">
    <source>
        <dbReference type="ARBA" id="ARBA00004536"/>
    </source>
</evidence>
<dbReference type="Proteomes" id="UP001186944">
    <property type="component" value="Unassembled WGS sequence"/>
</dbReference>
<keyword evidence="16" id="KW-1185">Reference proteome</keyword>
<organism evidence="15 16">
    <name type="scientific">Pinctada imbricata</name>
    <name type="common">Atlantic pearl-oyster</name>
    <name type="synonym">Pinctada martensii</name>
    <dbReference type="NCBI Taxonomy" id="66713"/>
    <lineage>
        <taxon>Eukaryota</taxon>
        <taxon>Metazoa</taxon>
        <taxon>Spiralia</taxon>
        <taxon>Lophotrochozoa</taxon>
        <taxon>Mollusca</taxon>
        <taxon>Bivalvia</taxon>
        <taxon>Autobranchia</taxon>
        <taxon>Pteriomorphia</taxon>
        <taxon>Pterioida</taxon>
        <taxon>Pterioidea</taxon>
        <taxon>Pteriidae</taxon>
        <taxon>Pinctada</taxon>
    </lineage>
</organism>
<dbReference type="EMBL" id="VSWD01000010">
    <property type="protein sequence ID" value="KAK3089166.1"/>
    <property type="molecule type" value="Genomic_DNA"/>
</dbReference>
<proteinExistence type="inferred from homology"/>
<dbReference type="SUPFAM" id="SSF48652">
    <property type="entry name" value="Tetraspanin"/>
    <property type="match status" value="1"/>
</dbReference>
<evidence type="ECO:0000256" key="3">
    <source>
        <dbReference type="ARBA" id="ARBA00004651"/>
    </source>
</evidence>
<dbReference type="GO" id="GO:0065003">
    <property type="term" value="P:protein-containing complex assembly"/>
    <property type="evidence" value="ECO:0007669"/>
    <property type="project" value="UniProtKB-ARBA"/>
</dbReference>
<evidence type="ECO:0000256" key="7">
    <source>
        <dbReference type="ARBA" id="ARBA00022692"/>
    </source>
</evidence>
<accession>A0AA88XWH9</accession>
<evidence type="ECO:0000256" key="13">
    <source>
        <dbReference type="PIRSR" id="PIRSR002419-1"/>
    </source>
</evidence>
<dbReference type="InterPro" id="IPR018499">
    <property type="entry name" value="Tetraspanin/Peripherin"/>
</dbReference>
<reference evidence="15" key="1">
    <citation type="submission" date="2019-08" db="EMBL/GenBank/DDBJ databases">
        <title>The improved chromosome-level genome for the pearl oyster Pinctada fucata martensii using PacBio sequencing and Hi-C.</title>
        <authorList>
            <person name="Zheng Z."/>
        </authorList>
    </citation>
    <scope>NUCLEOTIDE SEQUENCE</scope>
    <source>
        <strain evidence="15">ZZ-2019</strain>
        <tissue evidence="15">Adductor muscle</tissue>
    </source>
</reference>
<evidence type="ECO:0000256" key="11">
    <source>
        <dbReference type="ARBA" id="ARBA00023157"/>
    </source>
</evidence>
<feature type="transmembrane region" description="Helical" evidence="14">
    <location>
        <begin position="21"/>
        <end position="48"/>
    </location>
</feature>
<comment type="similarity">
    <text evidence="4 14">Belongs to the tetraspanin (TM4SF) family.</text>
</comment>
<dbReference type="GO" id="GO:0051604">
    <property type="term" value="P:protein maturation"/>
    <property type="evidence" value="ECO:0007669"/>
    <property type="project" value="UniProtKB-ARBA"/>
</dbReference>
<evidence type="ECO:0000256" key="9">
    <source>
        <dbReference type="ARBA" id="ARBA00022989"/>
    </source>
</evidence>
<protein>
    <recommendedName>
        <fullName evidence="14">Tetraspanin</fullName>
    </recommendedName>
</protein>
<evidence type="ECO:0000256" key="4">
    <source>
        <dbReference type="ARBA" id="ARBA00006840"/>
    </source>
</evidence>
<dbReference type="FunFam" id="1.10.1450.10:FF:000007">
    <property type="entry name" value="Tetraspanin"/>
    <property type="match status" value="1"/>
</dbReference>
<dbReference type="GO" id="GO:0005912">
    <property type="term" value="C:adherens junction"/>
    <property type="evidence" value="ECO:0007669"/>
    <property type="project" value="UniProtKB-SubCell"/>
</dbReference>
<dbReference type="PRINTS" id="PR00259">
    <property type="entry name" value="TMFOUR"/>
</dbReference>
<dbReference type="GO" id="GO:0005886">
    <property type="term" value="C:plasma membrane"/>
    <property type="evidence" value="ECO:0007669"/>
    <property type="project" value="UniProtKB-SubCell"/>
</dbReference>
<keyword evidence="12" id="KW-0325">Glycoprotein</keyword>
<keyword evidence="11 13" id="KW-1015">Disulfide bond</keyword>
<keyword evidence="7 14" id="KW-0812">Transmembrane</keyword>
<evidence type="ECO:0000313" key="15">
    <source>
        <dbReference type="EMBL" id="KAK3089166.1"/>
    </source>
</evidence>